<evidence type="ECO:0000256" key="8">
    <source>
        <dbReference type="ARBA" id="ARBA00049120"/>
    </source>
</evidence>
<dbReference type="PROSITE" id="PS00093">
    <property type="entry name" value="N4_MTASE"/>
    <property type="match status" value="1"/>
</dbReference>
<dbReference type="GO" id="GO:0003677">
    <property type="term" value="F:DNA binding"/>
    <property type="evidence" value="ECO:0007669"/>
    <property type="project" value="UniProtKB-KW"/>
</dbReference>
<dbReference type="GO" id="GO:0009307">
    <property type="term" value="P:DNA restriction-modification system"/>
    <property type="evidence" value="ECO:0007669"/>
    <property type="project" value="UniProtKB-KW"/>
</dbReference>
<dbReference type="GO" id="GO:0015667">
    <property type="term" value="F:site-specific DNA-methyltransferase (cytosine-N4-specific) activity"/>
    <property type="evidence" value="ECO:0007669"/>
    <property type="project" value="UniProtKB-EC"/>
</dbReference>
<evidence type="ECO:0000256" key="7">
    <source>
        <dbReference type="ARBA" id="ARBA00023125"/>
    </source>
</evidence>
<evidence type="ECO:0000256" key="5">
    <source>
        <dbReference type="ARBA" id="ARBA00022691"/>
    </source>
</evidence>
<dbReference type="GO" id="GO:0032259">
    <property type="term" value="P:methylation"/>
    <property type="evidence" value="ECO:0007669"/>
    <property type="project" value="UniProtKB-KW"/>
</dbReference>
<organism evidence="10 11">
    <name type="scientific">Aquitalea magnusonii</name>
    <dbReference type="NCBI Taxonomy" id="332411"/>
    <lineage>
        <taxon>Bacteria</taxon>
        <taxon>Pseudomonadati</taxon>
        <taxon>Pseudomonadota</taxon>
        <taxon>Betaproteobacteria</taxon>
        <taxon>Neisseriales</taxon>
        <taxon>Chromobacteriaceae</taxon>
        <taxon>Aquitalea</taxon>
    </lineage>
</organism>
<evidence type="ECO:0000256" key="4">
    <source>
        <dbReference type="ARBA" id="ARBA00022679"/>
    </source>
</evidence>
<keyword evidence="4 10" id="KW-0808">Transferase</keyword>
<evidence type="ECO:0000313" key="11">
    <source>
        <dbReference type="Proteomes" id="UP000198290"/>
    </source>
</evidence>
<dbReference type="OrthoDB" id="9816288at2"/>
<evidence type="ECO:0000256" key="3">
    <source>
        <dbReference type="ARBA" id="ARBA00022603"/>
    </source>
</evidence>
<keyword evidence="5" id="KW-0949">S-adenosyl-L-methionine</keyword>
<keyword evidence="11" id="KW-1185">Reference proteome</keyword>
<evidence type="ECO:0000313" key="10">
    <source>
        <dbReference type="EMBL" id="BBF84009.1"/>
    </source>
</evidence>
<dbReference type="InterPro" id="IPR017985">
    <property type="entry name" value="MeTrfase_CN4_CS"/>
</dbReference>
<keyword evidence="7" id="KW-0238">DNA-binding</keyword>
<dbReference type="Gene3D" id="3.40.50.150">
    <property type="entry name" value="Vaccinia Virus protein VP39"/>
    <property type="match status" value="1"/>
</dbReference>
<sequence length="374" mass="41727">MTRSLAYERDNALNAICPYFTMFPLEYPLRVLEHHKNDAPVVMDPFCGRGTTLFAARKLGLVARGIDASPIAVAIARAKLALVDTEAVLELAKTYIVRHQSAETPNSEFFQYAFTPKVLQQICAIRKGLMAVKRDSDTTVLLRAAMLGCLHGPLNKSPERRSYFSNQMPRTFSAKPAYSVRYWREHGIEPPEVDVLAVLHRKLTRLHDDKLPAAGTIANARHGDSRLAKSLPTDARDFSVVVTSPPYYGMRTYVQDQWLRNWFLGGPDHVEYANDFQLEHTGTAVFAKSLGQVWKNMARTNADDLDMYIRFGIIPSAKVDAKAVLRASLEESGVLWREVSVSAADTASSGKRQADHMAAGSSAAIEYDFHIKRI</sequence>
<name>A0A3G9GB83_9NEIS</name>
<comment type="catalytic activity">
    <reaction evidence="8">
        <text>a 2'-deoxycytidine in DNA + S-adenosyl-L-methionine = an N(4)-methyl-2'-deoxycytidine in DNA + S-adenosyl-L-homocysteine + H(+)</text>
        <dbReference type="Rhea" id="RHEA:16857"/>
        <dbReference type="Rhea" id="RHEA-COMP:11369"/>
        <dbReference type="Rhea" id="RHEA-COMP:13674"/>
        <dbReference type="ChEBI" id="CHEBI:15378"/>
        <dbReference type="ChEBI" id="CHEBI:57856"/>
        <dbReference type="ChEBI" id="CHEBI:59789"/>
        <dbReference type="ChEBI" id="CHEBI:85452"/>
        <dbReference type="ChEBI" id="CHEBI:137933"/>
        <dbReference type="EC" id="2.1.1.113"/>
    </reaction>
</comment>
<gene>
    <name evidence="10" type="ORF">DLM_0337</name>
</gene>
<proteinExistence type="inferred from homology"/>
<dbReference type="Proteomes" id="UP000198290">
    <property type="component" value="Chromosome"/>
</dbReference>
<reference evidence="11" key="1">
    <citation type="journal article" date="2017" name="Biotechnol. Biofuels">
        <title>Evaluation of environmental bacterial communities as a factor affecting the growth of duckweed Lemna minor.</title>
        <authorList>
            <person name="Ishizawa H."/>
            <person name="Kuroda M."/>
            <person name="Morikawa M."/>
            <person name="Ike M."/>
        </authorList>
    </citation>
    <scope>NUCLEOTIDE SEQUENCE [LARGE SCALE GENOMIC DNA]</scope>
    <source>
        <strain evidence="11">H3</strain>
    </source>
</reference>
<evidence type="ECO:0000256" key="6">
    <source>
        <dbReference type="ARBA" id="ARBA00022747"/>
    </source>
</evidence>
<keyword evidence="3 10" id="KW-0489">Methyltransferase</keyword>
<dbReference type="InterPro" id="IPR002941">
    <property type="entry name" value="DNA_methylase_N4/N6"/>
</dbReference>
<keyword evidence="6" id="KW-0680">Restriction system</keyword>
<feature type="domain" description="DNA methylase N-4/N-6" evidence="9">
    <location>
        <begin position="17"/>
        <end position="76"/>
    </location>
</feature>
<dbReference type="Pfam" id="PF01555">
    <property type="entry name" value="N6_N4_Mtase"/>
    <property type="match status" value="1"/>
</dbReference>
<accession>A0A3G9GB83</accession>
<protein>
    <recommendedName>
        <fullName evidence="2">site-specific DNA-methyltransferase (cytosine-N(4)-specific)</fullName>
        <ecNumber evidence="2">2.1.1.113</ecNumber>
    </recommendedName>
</protein>
<dbReference type="AlphaFoldDB" id="A0A3G9GB83"/>
<comment type="similarity">
    <text evidence="1">Belongs to the N(4)/N(6)-methyltransferase family. N(4) subfamily.</text>
</comment>
<dbReference type="SUPFAM" id="SSF53335">
    <property type="entry name" value="S-adenosyl-L-methionine-dependent methyltransferases"/>
    <property type="match status" value="2"/>
</dbReference>
<dbReference type="REBASE" id="218849">
    <property type="entry name" value="M.AmaH3ORF4425P"/>
</dbReference>
<dbReference type="KEGG" id="amah:DLM_0337"/>
<dbReference type="EC" id="2.1.1.113" evidence="2"/>
<reference evidence="10 11" key="2">
    <citation type="journal article" date="2017" name="Genome Announc.">
        <title>Draft genome sequence of Aquitalea magnusonii strain H3, a plant growth-promoting bacterium of duckweed Lemna minor.</title>
        <authorList>
            <person name="Ishizawa H."/>
            <person name="Kuroda M."/>
            <person name="Ike M."/>
        </authorList>
    </citation>
    <scope>NUCLEOTIDE SEQUENCE [LARGE SCALE GENOMIC DNA]</scope>
    <source>
        <strain evidence="10 11">H3</strain>
    </source>
</reference>
<reference evidence="11" key="3">
    <citation type="journal article" date="2017" name="Plant Physiol. Biochem.">
        <title>Differential oxidative and antioxidative response of duckweed Lemna minor toward plant growth promoting/inhibiting bacteria.</title>
        <authorList>
            <person name="Ishizawa H."/>
            <person name="Kuroda M."/>
            <person name="Morikawa M."/>
            <person name="Ike M."/>
        </authorList>
    </citation>
    <scope>NUCLEOTIDE SEQUENCE [LARGE SCALE GENOMIC DNA]</scope>
    <source>
        <strain evidence="11">H3</strain>
    </source>
</reference>
<evidence type="ECO:0000259" key="9">
    <source>
        <dbReference type="Pfam" id="PF01555"/>
    </source>
</evidence>
<evidence type="ECO:0000256" key="1">
    <source>
        <dbReference type="ARBA" id="ARBA00010203"/>
    </source>
</evidence>
<dbReference type="InterPro" id="IPR029063">
    <property type="entry name" value="SAM-dependent_MTases_sf"/>
</dbReference>
<dbReference type="GO" id="GO:0008170">
    <property type="term" value="F:N-methyltransferase activity"/>
    <property type="evidence" value="ECO:0007669"/>
    <property type="project" value="InterPro"/>
</dbReference>
<evidence type="ECO:0000256" key="2">
    <source>
        <dbReference type="ARBA" id="ARBA00012185"/>
    </source>
</evidence>
<dbReference type="EMBL" id="AP018823">
    <property type="protein sequence ID" value="BBF84009.1"/>
    <property type="molecule type" value="Genomic_DNA"/>
</dbReference>